<dbReference type="SMART" id="SM01201">
    <property type="entry name" value="FerB"/>
    <property type="match status" value="1"/>
</dbReference>
<dbReference type="PANTHER" id="PTHR12546">
    <property type="entry name" value="FER-1-LIKE"/>
    <property type="match status" value="1"/>
</dbReference>
<sequence length="2153" mass="240382">MALIVSLRSLDGLEGKSDRILKVTFRGNTQTTSPVASSRFQCYFGQQFQWPVGRPIDEADSLEIRAYNYSKILNNRQIGVLRISLQHLAETGSLDLREHLIDANNAPTNVILDCELRYYSPDSRIGDWQQDDFLYPVDGGVLKDGDGSDFNDDEALEAGGHAEDEADWPADARALLANSADDRLSSLQFEDEAASMLSDGASSLGNEMRKTLEVAAVLDPTLHRMEDFQVSVTIVEARQLSGANINPCVEVRIGDQLKRTDTQMSTNSPYYNQYFAFEFRTTKADLMDQVIHIRAVNKGSMMISRLFAGDLIGEFRLDVRTVYSAPDRMFFQKWACLIDPKDALSGPKGYVKCDINVLGKGEKLKVQPKKTKSSDEEDIEANLLLPIGVPIKRQMADISVIIYRAEGLPKMNTDLMASIKQALAGDSKPLADPYVQVSFAGHSAKTKSIKNSYNPHWNEAIIFTELFPPLCNRIRISLFDWDAVYNECIATHFIDLGQIMNNSENGHLPIFGPSWVNLYGTPRNYNYENMFHPKEELNHGMGEGVAYRGRLLMAIKTEIKQAGGVGGGGGSKAGARVVSAAQVPEAVTGRKEDYLLAGILFDAGAIDADIGKKGKLLTFELSIGTHGNHVDGSFDDASDEDSADEASDFSDSAAGEDSDAELEGAQNRRLLAGGTAVAKEKLRGQRHQWCRSQSRPLMPLPAHEDYYHVPFMERKPCLYIRFGHEDHRQRMLIANILDRLCSEFESGIEEAQELVSREKRGAPSRLRDALRRLSGAIPTASTTVRTVCHGTRAGPRTRLDQRRELAVRLALEKARVKSGALARQLRRHCAKAATNSSGGSASSLRGHLRDCRALARRIRELAEEPQHALPDVFVWLLAQDGGGGGGGQRQRRRQQQRLAFARLPARQVLQAAGEHETGRDCGRVITLFLRKPGRKGAGQSGWTLQCQLKLLLWLGPFREAATSLWPAVPAGYLGDPMRRRRPPSELVYGERTVLEFRAYVFMARNLIGSDESGLSDAFARVVIGDQVVSTHVIPESLSPVWDRTLSVTPLIIYLNEVDVLNHPPVVVVEVFDDDTIGKSEFLGRCFCRPQVTLLSSQQDEYRPPQLDWWEVYRGQLNAGELLASFELVQLDANGRTPDFVESLEQIRIASANIPRGSSGRGDDSDATVQSHHLPVPQSVRPQLAPYRIEVLFWGVRDLARVQLQSVDSPRIEVEFGGRRVWSETIESCRLKPNFPRNLKCLDLMLPVNRWYWPPLMFQCEDSRQFGRTVLVGNHVVPSVLKYIRKDKSERRDKSGTVSSVAASNNIGNRKHWKDQLTAAKTAKTPTAASSAAGVDNPSFIPEPETEPEVLAGHPAGTADPPGTSQAAQAALPAITAEAAGSEVGQSSEARTLDLAAENGQGTIPGTAMDLKLPQKKLPPSREDLLEMDWWGRFYAAIDNLDDEIVDQTDPESDSDTDEDILRDIDVEIRSEGDPAAEDNIVDIPVEEVKVDKKKQKKAEKKAKKLRKKRQKLLKKKKRKERRFRLPFGERKDARAAYLAEKHEDDDEQQGGRPHGEDNGWVSQMKLYHQPLEAVRDFGGFSHAFHTFPLYRGKQEDDDAPPESRAVGIFKGNLCVYQISQAEFEAPEPTLPSLFTLHKDLPSNNPVSVLVRVYIVRCVDLHPADPNGKSDPYLILRLGNTTINEKENYIPKQLNPVFGKCFELEAKFPQDSGLQLLVMDWDLLSGDDLIGETRIDLENRLYSRHRATCGLPIEYSTFGYNRWRDQQLPSTILARLCRENELDPPKYEPAYSRVTVDGRTFYEHSEVEDEAGNKTQSNEPLALKVLNNWDQVTGVALVPEHVESRPLFSPEKPGIEQGRVEMWVDLFPTELGSPPPQVDISPRQPVAYELRVIIWDTAEVKLDETDLSGASCSDIFVKGWMKGLGIDEQVTDVHYRSLTGEGNFNWRFIFQFEYLKAEDKIVYKVKDSPFAIDEEERKAPCQLHLQVWDADIVSADDFLGGLDLRLSRLPRGAKSAKACGAFQLERDSGVRAISIFRNRRCRGWWPFIGESEDEPGEQELGGKVDAELQLLTAAEAEANPAGLGRSEPQPLPEPNRPETSFNFLLSPLKALKFLIWDPYKWCLLWAVIIILLAAFLVLFMYSAPGYAAKRLLGA</sequence>
<keyword evidence="2 9" id="KW-0812">Transmembrane</keyword>
<dbReference type="InterPro" id="IPR055072">
    <property type="entry name" value="Ferlin_DSRM"/>
</dbReference>
<evidence type="ECO:0000256" key="6">
    <source>
        <dbReference type="ARBA" id="ARBA00022989"/>
    </source>
</evidence>
<dbReference type="EMBL" id="NIVC01000889">
    <property type="protein sequence ID" value="PAA75345.1"/>
    <property type="molecule type" value="Genomic_DNA"/>
</dbReference>
<proteinExistence type="predicted"/>
<feature type="domain" description="C2" evidence="10">
    <location>
        <begin position="1869"/>
        <end position="2019"/>
    </location>
</feature>
<feature type="region of interest" description="Disordered" evidence="8">
    <location>
        <begin position="1540"/>
        <end position="1559"/>
    </location>
</feature>
<dbReference type="PROSITE" id="PS50004">
    <property type="entry name" value="C2"/>
    <property type="match status" value="7"/>
</dbReference>
<keyword evidence="12" id="KW-1185">Reference proteome</keyword>
<dbReference type="Pfam" id="PF00168">
    <property type="entry name" value="C2"/>
    <property type="match status" value="5"/>
</dbReference>
<feature type="region of interest" description="Disordered" evidence="8">
    <location>
        <begin position="630"/>
        <end position="666"/>
    </location>
</feature>
<organism evidence="11 12">
    <name type="scientific">Macrostomum lignano</name>
    <dbReference type="NCBI Taxonomy" id="282301"/>
    <lineage>
        <taxon>Eukaryota</taxon>
        <taxon>Metazoa</taxon>
        <taxon>Spiralia</taxon>
        <taxon>Lophotrochozoa</taxon>
        <taxon>Platyhelminthes</taxon>
        <taxon>Rhabditophora</taxon>
        <taxon>Macrostomorpha</taxon>
        <taxon>Macrostomida</taxon>
        <taxon>Macrostomidae</taxon>
        <taxon>Macrostomum</taxon>
    </lineage>
</organism>
<dbReference type="InterPro" id="IPR037722">
    <property type="entry name" value="C2C_Ferlin"/>
</dbReference>
<dbReference type="OrthoDB" id="10059618at2759"/>
<dbReference type="InterPro" id="IPR037721">
    <property type="entry name" value="Ferlin"/>
</dbReference>
<feature type="domain" description="C2" evidence="10">
    <location>
        <begin position="1"/>
        <end position="98"/>
    </location>
</feature>
<gene>
    <name evidence="11" type="ORF">BOX15_Mlig000102g4</name>
</gene>
<accession>A0A267FNI5</accession>
<protein>
    <recommendedName>
        <fullName evidence="10">C2 domain-containing protein</fullName>
    </recommendedName>
</protein>
<dbReference type="InterPro" id="IPR000008">
    <property type="entry name" value="C2_dom"/>
</dbReference>
<dbReference type="CDD" id="cd04037">
    <property type="entry name" value="C2E_Ferlin"/>
    <property type="match status" value="1"/>
</dbReference>
<keyword evidence="5" id="KW-0106">Calcium</keyword>
<dbReference type="GO" id="GO:0046872">
    <property type="term" value="F:metal ion binding"/>
    <property type="evidence" value="ECO:0007669"/>
    <property type="project" value="UniProtKB-KW"/>
</dbReference>
<feature type="domain" description="C2" evidence="10">
    <location>
        <begin position="375"/>
        <end position="510"/>
    </location>
</feature>
<feature type="domain" description="C2" evidence="10">
    <location>
        <begin position="1169"/>
        <end position="1292"/>
    </location>
</feature>
<comment type="caution">
    <text evidence="11">The sequence shown here is derived from an EMBL/GenBank/DDBJ whole genome shotgun (WGS) entry which is preliminary data.</text>
</comment>
<dbReference type="InterPro" id="IPR037726">
    <property type="entry name" value="C2A_Ferlin"/>
</dbReference>
<reference evidence="11 12" key="1">
    <citation type="submission" date="2017-06" db="EMBL/GenBank/DDBJ databases">
        <title>A platform for efficient transgenesis in Macrostomum lignano, a flatworm model organism for stem cell research.</title>
        <authorList>
            <person name="Berezikov E."/>
        </authorList>
    </citation>
    <scope>NUCLEOTIDE SEQUENCE [LARGE SCALE GENOMIC DNA]</scope>
    <source>
        <strain evidence="11">DV1</strain>
        <tissue evidence="11">Whole organism</tissue>
    </source>
</reference>
<dbReference type="CDD" id="cd04018">
    <property type="entry name" value="C2C_Ferlin"/>
    <property type="match status" value="1"/>
</dbReference>
<dbReference type="SMART" id="SM00239">
    <property type="entry name" value="C2"/>
    <property type="match status" value="6"/>
</dbReference>
<feature type="domain" description="C2" evidence="10">
    <location>
        <begin position="1628"/>
        <end position="1749"/>
    </location>
</feature>
<dbReference type="Pfam" id="PF08151">
    <property type="entry name" value="FerI"/>
    <property type="match status" value="1"/>
</dbReference>
<dbReference type="Pfam" id="PF22901">
    <property type="entry name" value="dsrm_Ferlin"/>
    <property type="match status" value="1"/>
</dbReference>
<dbReference type="FunFam" id="2.60.40.150:FF:000034">
    <property type="entry name" value="otoferlin isoform X2"/>
    <property type="match status" value="1"/>
</dbReference>
<feature type="domain" description="C2" evidence="10">
    <location>
        <begin position="978"/>
        <end position="1103"/>
    </location>
</feature>
<dbReference type="Proteomes" id="UP000215902">
    <property type="component" value="Unassembled WGS sequence"/>
</dbReference>
<dbReference type="Pfam" id="PF16165">
    <property type="entry name" value="Ferlin_C"/>
    <property type="match status" value="1"/>
</dbReference>
<name>A0A267FNI5_9PLAT</name>
<dbReference type="InterPro" id="IPR037724">
    <property type="entry name" value="C2E_Ferlin"/>
</dbReference>
<feature type="region of interest" description="Disordered" evidence="8">
    <location>
        <begin position="1490"/>
        <end position="1518"/>
    </location>
</feature>
<evidence type="ECO:0000256" key="7">
    <source>
        <dbReference type="ARBA" id="ARBA00023136"/>
    </source>
</evidence>
<comment type="subcellular location">
    <subcellularLocation>
        <location evidence="1">Membrane</location>
        <topology evidence="1">Single-pass membrane protein</topology>
    </subcellularLocation>
</comment>
<dbReference type="PANTHER" id="PTHR12546:SF60">
    <property type="entry name" value="MISFIRE, ISOFORM F"/>
    <property type="match status" value="1"/>
</dbReference>
<evidence type="ECO:0000256" key="2">
    <source>
        <dbReference type="ARBA" id="ARBA00022692"/>
    </source>
</evidence>
<evidence type="ECO:0000256" key="5">
    <source>
        <dbReference type="ARBA" id="ARBA00022837"/>
    </source>
</evidence>
<evidence type="ECO:0000313" key="11">
    <source>
        <dbReference type="EMBL" id="PAA75345.1"/>
    </source>
</evidence>
<evidence type="ECO:0000256" key="4">
    <source>
        <dbReference type="ARBA" id="ARBA00022737"/>
    </source>
</evidence>
<evidence type="ECO:0000256" key="3">
    <source>
        <dbReference type="ARBA" id="ARBA00022723"/>
    </source>
</evidence>
<feature type="compositionally biased region" description="Acidic residues" evidence="8">
    <location>
        <begin position="633"/>
        <end position="662"/>
    </location>
</feature>
<feature type="region of interest" description="Disordered" evidence="8">
    <location>
        <begin position="1290"/>
        <end position="1369"/>
    </location>
</feature>
<evidence type="ECO:0000259" key="10">
    <source>
        <dbReference type="PROSITE" id="PS50004"/>
    </source>
</evidence>
<dbReference type="CDD" id="cd04011">
    <property type="entry name" value="C2B_Ferlin"/>
    <property type="match status" value="1"/>
</dbReference>
<dbReference type="CDD" id="cd08374">
    <property type="entry name" value="C2F_Ferlin"/>
    <property type="match status" value="1"/>
</dbReference>
<dbReference type="CDD" id="cd04017">
    <property type="entry name" value="C2D_Ferlin"/>
    <property type="match status" value="1"/>
</dbReference>
<dbReference type="InterPro" id="IPR037720">
    <property type="entry name" value="C2B_Ferlin"/>
</dbReference>
<feature type="compositionally biased region" description="Basic residues" evidence="8">
    <location>
        <begin position="1491"/>
        <end position="1518"/>
    </location>
</feature>
<evidence type="ECO:0000313" key="12">
    <source>
        <dbReference type="Proteomes" id="UP000215902"/>
    </source>
</evidence>
<dbReference type="GO" id="GO:0007009">
    <property type="term" value="P:plasma membrane organization"/>
    <property type="evidence" value="ECO:0007669"/>
    <property type="project" value="TreeGrafter"/>
</dbReference>
<keyword evidence="4" id="KW-0677">Repeat</keyword>
<dbReference type="InterPro" id="IPR012561">
    <property type="entry name" value="Ferlin_B-domain"/>
</dbReference>
<keyword evidence="7 9" id="KW-0472">Membrane</keyword>
<keyword evidence="3" id="KW-0479">Metal-binding</keyword>
<dbReference type="Pfam" id="PF08150">
    <property type="entry name" value="FerB"/>
    <property type="match status" value="1"/>
</dbReference>
<evidence type="ECO:0000256" key="9">
    <source>
        <dbReference type="SAM" id="Phobius"/>
    </source>
</evidence>
<dbReference type="Gene3D" id="2.60.40.150">
    <property type="entry name" value="C2 domain"/>
    <property type="match status" value="6"/>
</dbReference>
<dbReference type="InterPro" id="IPR037723">
    <property type="entry name" value="C2D_Ferlin"/>
</dbReference>
<dbReference type="GO" id="GO:0016020">
    <property type="term" value="C:membrane"/>
    <property type="evidence" value="ECO:0007669"/>
    <property type="project" value="UniProtKB-SubCell"/>
</dbReference>
<dbReference type="CDD" id="cd08373">
    <property type="entry name" value="C2A_Ferlin"/>
    <property type="match status" value="1"/>
</dbReference>
<evidence type="ECO:0000256" key="8">
    <source>
        <dbReference type="SAM" id="MobiDB-lite"/>
    </source>
</evidence>
<feature type="transmembrane region" description="Helical" evidence="9">
    <location>
        <begin position="2122"/>
        <end position="2140"/>
    </location>
</feature>
<dbReference type="InterPro" id="IPR032362">
    <property type="entry name" value="Ferlin_C"/>
</dbReference>
<keyword evidence="6 9" id="KW-1133">Transmembrane helix</keyword>
<dbReference type="SUPFAM" id="SSF49562">
    <property type="entry name" value="C2 domain (Calcium/lipid-binding domain, CaLB)"/>
    <property type="match status" value="7"/>
</dbReference>
<evidence type="ECO:0000256" key="1">
    <source>
        <dbReference type="ARBA" id="ARBA00004167"/>
    </source>
</evidence>
<dbReference type="InterPro" id="IPR012968">
    <property type="entry name" value="FerIin_dom"/>
</dbReference>
<feature type="compositionally biased region" description="Low complexity" evidence="8">
    <location>
        <begin position="1317"/>
        <end position="1332"/>
    </location>
</feature>
<feature type="domain" description="C2" evidence="10">
    <location>
        <begin position="208"/>
        <end position="335"/>
    </location>
</feature>
<dbReference type="SMART" id="SM01202">
    <property type="entry name" value="FerI"/>
    <property type="match status" value="1"/>
</dbReference>
<feature type="compositionally biased region" description="Polar residues" evidence="8">
    <location>
        <begin position="1295"/>
        <end position="1307"/>
    </location>
</feature>
<dbReference type="InterPro" id="IPR037725">
    <property type="entry name" value="C2F_Ferlin"/>
</dbReference>
<dbReference type="InterPro" id="IPR035892">
    <property type="entry name" value="C2_domain_sf"/>
</dbReference>